<keyword evidence="9 11" id="KW-0472">Membrane</keyword>
<comment type="caution">
    <text evidence="13">The sequence shown here is derived from an EMBL/GenBank/DDBJ whole genome shotgun (WGS) entry which is preliminary data.</text>
</comment>
<feature type="transmembrane region" description="Helical" evidence="11">
    <location>
        <begin position="392"/>
        <end position="413"/>
    </location>
</feature>
<comment type="subcellular location">
    <subcellularLocation>
        <location evidence="2">Membrane</location>
        <topology evidence="2">Multi-pass membrane protein</topology>
    </subcellularLocation>
</comment>
<dbReference type="GO" id="GO:0016020">
    <property type="term" value="C:membrane"/>
    <property type="evidence" value="ECO:0007669"/>
    <property type="project" value="UniProtKB-SubCell"/>
</dbReference>
<evidence type="ECO:0000256" key="4">
    <source>
        <dbReference type="ARBA" id="ARBA00022670"/>
    </source>
</evidence>
<evidence type="ECO:0000256" key="5">
    <source>
        <dbReference type="ARBA" id="ARBA00022692"/>
    </source>
</evidence>
<evidence type="ECO:0000256" key="8">
    <source>
        <dbReference type="ARBA" id="ARBA00022989"/>
    </source>
</evidence>
<keyword evidence="8 11" id="KW-1133">Transmembrane helix</keyword>
<evidence type="ECO:0000256" key="11">
    <source>
        <dbReference type="SAM" id="Phobius"/>
    </source>
</evidence>
<gene>
    <name evidence="13" type="ORF">QQ91_020010</name>
</gene>
<dbReference type="PANTHER" id="PTHR31412">
    <property type="entry name" value="ZINC METALLOPROTEASE EGY1"/>
    <property type="match status" value="1"/>
</dbReference>
<evidence type="ECO:0000256" key="6">
    <source>
        <dbReference type="ARBA" id="ARBA00022801"/>
    </source>
</evidence>
<evidence type="ECO:0000256" key="3">
    <source>
        <dbReference type="ARBA" id="ARBA00007931"/>
    </source>
</evidence>
<name>A0A0C1Y9T0_9CYAN</name>
<dbReference type="AlphaFoldDB" id="A0A0C1Y9T0"/>
<feature type="transmembrane region" description="Helical" evidence="11">
    <location>
        <begin position="45"/>
        <end position="74"/>
    </location>
</feature>
<feature type="compositionally biased region" description="Polar residues" evidence="10">
    <location>
        <begin position="108"/>
        <end position="136"/>
    </location>
</feature>
<keyword evidence="7" id="KW-0809">Transit peptide</keyword>
<reference evidence="13" key="2">
    <citation type="journal article" date="2015" name="Genome Announc.">
        <title>Draft Genome Sequence of Filamentous Marine Cyanobacterium Lyngbya confervoides Strain BDU141951.</title>
        <authorList>
            <person name="Chandrababunaidu M.M."/>
            <person name="Sen D."/>
            <person name="Tripathy S."/>
        </authorList>
    </citation>
    <scope>NUCLEOTIDE SEQUENCE</scope>
    <source>
        <strain evidence="13">BDU141951</strain>
    </source>
</reference>
<evidence type="ECO:0000313" key="13">
    <source>
        <dbReference type="EMBL" id="NEV69385.1"/>
    </source>
</evidence>
<feature type="transmembrane region" description="Helical" evidence="11">
    <location>
        <begin position="235"/>
        <end position="257"/>
    </location>
</feature>
<protein>
    <submittedName>
        <fullName evidence="13">Site-2 protease family protein</fullName>
    </submittedName>
</protein>
<dbReference type="PANTHER" id="PTHR31412:SF0">
    <property type="entry name" value="ZINC METALLOPROTEASE EGY1, CHLOROPLASTIC-RELATED"/>
    <property type="match status" value="1"/>
</dbReference>
<keyword evidence="5 11" id="KW-0812">Transmembrane</keyword>
<reference evidence="13" key="1">
    <citation type="submission" date="2014-11" db="EMBL/GenBank/DDBJ databases">
        <authorList>
            <person name="Malar M.C."/>
            <person name="Sen D."/>
            <person name="Tripathy S."/>
        </authorList>
    </citation>
    <scope>NUCLEOTIDE SEQUENCE</scope>
    <source>
        <strain evidence="13">BDU141951</strain>
    </source>
</reference>
<evidence type="ECO:0000256" key="1">
    <source>
        <dbReference type="ARBA" id="ARBA00001947"/>
    </source>
</evidence>
<reference evidence="13" key="3">
    <citation type="submission" date="2020-02" db="EMBL/GenBank/DDBJ databases">
        <authorList>
            <person name="Sarangi A.N."/>
            <person name="Ghosh S."/>
            <person name="Mukherjee M."/>
            <person name="Tripathy S."/>
        </authorList>
    </citation>
    <scope>NUCLEOTIDE SEQUENCE</scope>
    <source>
        <strain evidence="13">BDU141951</strain>
    </source>
</reference>
<feature type="domain" description="Peptidase M50" evidence="12">
    <location>
        <begin position="272"/>
        <end position="430"/>
    </location>
</feature>
<dbReference type="Pfam" id="PF02163">
    <property type="entry name" value="Peptidase_M50"/>
    <property type="match status" value="1"/>
</dbReference>
<proteinExistence type="inferred from homology"/>
<keyword evidence="6" id="KW-0378">Hydrolase</keyword>
<feature type="region of interest" description="Disordered" evidence="10">
    <location>
        <begin position="107"/>
        <end position="145"/>
    </location>
</feature>
<evidence type="ECO:0000259" key="12">
    <source>
        <dbReference type="Pfam" id="PF02163"/>
    </source>
</evidence>
<evidence type="ECO:0000256" key="10">
    <source>
        <dbReference type="SAM" id="MobiDB-lite"/>
    </source>
</evidence>
<evidence type="ECO:0000256" key="2">
    <source>
        <dbReference type="ARBA" id="ARBA00004141"/>
    </source>
</evidence>
<accession>A0A0C1Y9T0</accession>
<feature type="transmembrane region" description="Helical" evidence="11">
    <location>
        <begin position="269"/>
        <end position="290"/>
    </location>
</feature>
<comment type="cofactor">
    <cofactor evidence="1">
        <name>Zn(2+)</name>
        <dbReference type="ChEBI" id="CHEBI:29105"/>
    </cofactor>
</comment>
<comment type="similarity">
    <text evidence="3">Belongs to the peptidase M50B family.</text>
</comment>
<dbReference type="InterPro" id="IPR044838">
    <property type="entry name" value="EGY1-like"/>
</dbReference>
<dbReference type="GO" id="GO:0006508">
    <property type="term" value="P:proteolysis"/>
    <property type="evidence" value="ECO:0007669"/>
    <property type="project" value="UniProtKB-KW"/>
</dbReference>
<dbReference type="InterPro" id="IPR008915">
    <property type="entry name" value="Peptidase_M50"/>
</dbReference>
<evidence type="ECO:0000256" key="9">
    <source>
        <dbReference type="ARBA" id="ARBA00023136"/>
    </source>
</evidence>
<feature type="transmembrane region" description="Helical" evidence="11">
    <location>
        <begin position="434"/>
        <end position="462"/>
    </location>
</feature>
<feature type="transmembrane region" description="Helical" evidence="11">
    <location>
        <begin position="482"/>
        <end position="504"/>
    </location>
</feature>
<organism evidence="13">
    <name type="scientific">Lyngbya confervoides BDU141951</name>
    <dbReference type="NCBI Taxonomy" id="1574623"/>
    <lineage>
        <taxon>Bacteria</taxon>
        <taxon>Bacillati</taxon>
        <taxon>Cyanobacteriota</taxon>
        <taxon>Cyanophyceae</taxon>
        <taxon>Oscillatoriophycideae</taxon>
        <taxon>Oscillatoriales</taxon>
        <taxon>Microcoleaceae</taxon>
        <taxon>Lyngbya</taxon>
    </lineage>
</organism>
<evidence type="ECO:0000256" key="7">
    <source>
        <dbReference type="ARBA" id="ARBA00022946"/>
    </source>
</evidence>
<dbReference type="GO" id="GO:0008233">
    <property type="term" value="F:peptidase activity"/>
    <property type="evidence" value="ECO:0007669"/>
    <property type="project" value="UniProtKB-KW"/>
</dbReference>
<keyword evidence="4 13" id="KW-0645">Protease</keyword>
<dbReference type="EMBL" id="JTHE02000003">
    <property type="protein sequence ID" value="NEV69385.1"/>
    <property type="molecule type" value="Genomic_DNA"/>
</dbReference>
<feature type="transmembrane region" description="Helical" evidence="11">
    <location>
        <begin position="327"/>
        <end position="353"/>
    </location>
</feature>
<sequence length="510" mass="54675">MVTLLIFLAAIALLVWGFLRARPYGKIGVFAWLQSVVLMLPWLLFFGLFTLGIYINLAGVLLLVVASAGAYIYLGRQLRALGQDELAAQKLKEFMTPPPAEAIAQDVAQGTVTDPTESGNATDRSEENATTQSDPSTTEDEPRIAPEDRVALEGIFGVDTFFRTETVPYDQGAIFKGNLRGEPEAAIATLTALADERLDRRFRLFLVADPQGKPAIVALPKTTDPKPLTPAQKGFAVVMAIATGLTCLEASGILLGFDLLSTPDKWPQALPFAAGVIAILVAHEIGHWLMARQRQVKLSWPFFLPTWDIGAFGALTRIESVLPNRSVLFDVAIAGPALGGLLSFALLIGGLLLSQPGSEFQLPVEFFQGSVLVGTLAKIVLRDALTAPLVDIHPFVLLGWLGLIITALNLLPAGQLDGGRIVQSIYGRKTAGRATVITLIILAIASLANPLALYWAVLILFLQRNQERPATNELTEPDDARAALGLLALFLTLATLLPLTPSLAGRLGIG</sequence>
<dbReference type="CDD" id="cd06160">
    <property type="entry name" value="S2P-M50_like_2"/>
    <property type="match status" value="1"/>
</dbReference>